<dbReference type="AlphaFoldDB" id="A0A9W4MK88"/>
<sequence>MLRGGAGTTKGGHHRHPPSARGCNHQRRVGEILGGQLCGHTHTASQIERGKKHVGRLRQECGPLPLHGQGFTYQPVVGVIHQPPHHGPVSLHAGMRLETASPHHARQRPARLEAGSTQNVVCRGEPRRRHILESRAGPGSGQEDGCGSVAQHDHALDVSEQDRIRSPVPGGAGLCGAVAVRFGGDQLLRTRWANPSPHQLEDSCREANIAYGVPLWQPAPVSAQGKSGRVRFVSAPARRPIFARAPQGCTIRRWLLWATACRSLVAGTPVADLCPLRRWAALYAAGGVMNPAVRACERGRGCGRARHASPVVSLWQRFDGDFALRTATARAVSHNDSTM</sequence>
<proteinExistence type="predicted"/>
<evidence type="ECO:0000313" key="2">
    <source>
        <dbReference type="EMBL" id="CAG7654480.1"/>
    </source>
</evidence>
<feature type="region of interest" description="Disordered" evidence="1">
    <location>
        <begin position="1"/>
        <end position="24"/>
    </location>
</feature>
<evidence type="ECO:0000256" key="1">
    <source>
        <dbReference type="SAM" id="MobiDB-lite"/>
    </source>
</evidence>
<dbReference type="EMBL" id="CAJVAX010000020">
    <property type="protein sequence ID" value="CAG7654480.1"/>
    <property type="molecule type" value="Genomic_DNA"/>
</dbReference>
<protein>
    <submittedName>
        <fullName evidence="2">Uncharacterized protein</fullName>
    </submittedName>
</protein>
<organism evidence="2 3">
    <name type="scientific">Actinacidiphila bryophytorum</name>
    <dbReference type="NCBI Taxonomy" id="1436133"/>
    <lineage>
        <taxon>Bacteria</taxon>
        <taxon>Bacillati</taxon>
        <taxon>Actinomycetota</taxon>
        <taxon>Actinomycetes</taxon>
        <taxon>Kitasatosporales</taxon>
        <taxon>Streptomycetaceae</taxon>
        <taxon>Actinacidiphila</taxon>
    </lineage>
</organism>
<comment type="caution">
    <text evidence="2">The sequence shown here is derived from an EMBL/GenBank/DDBJ whole genome shotgun (WGS) entry which is preliminary data.</text>
</comment>
<keyword evidence="3" id="KW-1185">Reference proteome</keyword>
<name>A0A9W4MK88_9ACTN</name>
<evidence type="ECO:0000313" key="3">
    <source>
        <dbReference type="Proteomes" id="UP001153328"/>
    </source>
</evidence>
<dbReference type="Proteomes" id="UP001153328">
    <property type="component" value="Unassembled WGS sequence"/>
</dbReference>
<reference evidence="2" key="1">
    <citation type="submission" date="2021-06" db="EMBL/GenBank/DDBJ databases">
        <authorList>
            <person name="Arsene-Ploetze F."/>
        </authorList>
    </citation>
    <scope>NUCLEOTIDE SEQUENCE</scope>
    <source>
        <strain evidence="2">SBRY1</strain>
    </source>
</reference>
<accession>A0A9W4MK88</accession>
<gene>
    <name evidence="2" type="ORF">SBRY_60488</name>
</gene>
<feature type="compositionally biased region" description="Gly residues" evidence="1">
    <location>
        <begin position="1"/>
        <end position="10"/>
    </location>
</feature>